<dbReference type="SUPFAM" id="SSF81606">
    <property type="entry name" value="PP2C-like"/>
    <property type="match status" value="1"/>
</dbReference>
<dbReference type="OrthoDB" id="25675at2759"/>
<evidence type="ECO:0000313" key="4">
    <source>
        <dbReference type="Proteomes" id="UP000398389"/>
    </source>
</evidence>
<accession>A0A5E8BKU4</accession>
<dbReference type="GO" id="GO:0046872">
    <property type="term" value="F:metal ion binding"/>
    <property type="evidence" value="ECO:0007669"/>
    <property type="project" value="UniProtKB-UniRule"/>
</dbReference>
<comment type="cofactor">
    <cofactor evidence="1">
        <name>Mg(2+)</name>
        <dbReference type="ChEBI" id="CHEBI:18420"/>
    </cofactor>
</comment>
<dbReference type="PANTHER" id="PTHR12320:SF84">
    <property type="entry name" value="PROTEIN PHOSPHATASE"/>
    <property type="match status" value="1"/>
</dbReference>
<dbReference type="SMART" id="SM00332">
    <property type="entry name" value="PP2Cc"/>
    <property type="match status" value="1"/>
</dbReference>
<keyword evidence="1" id="KW-0464">Manganese</keyword>
<dbReference type="GeneID" id="43581060"/>
<dbReference type="AlphaFoldDB" id="A0A5E8BKU4"/>
<dbReference type="SMART" id="SM00331">
    <property type="entry name" value="PP2C_SIG"/>
    <property type="match status" value="1"/>
</dbReference>
<dbReference type="InterPro" id="IPR039123">
    <property type="entry name" value="PPTC7"/>
</dbReference>
<gene>
    <name evidence="3" type="ORF">SAPINGB_P002241</name>
</gene>
<protein>
    <recommendedName>
        <fullName evidence="1">Protein phosphatase</fullName>
        <ecNumber evidence="1">3.1.3.16</ecNumber>
    </recommendedName>
</protein>
<evidence type="ECO:0000313" key="3">
    <source>
        <dbReference type="EMBL" id="VVT49378.1"/>
    </source>
</evidence>
<reference evidence="3 4" key="1">
    <citation type="submission" date="2019-09" db="EMBL/GenBank/DDBJ databases">
        <authorList>
            <person name="Brejova B."/>
        </authorList>
    </citation>
    <scope>NUCLEOTIDE SEQUENCE [LARGE SCALE GENOMIC DNA]</scope>
</reference>
<comment type="similarity">
    <text evidence="1">Belongs to the PP2C family.</text>
</comment>
<keyword evidence="4" id="KW-1185">Reference proteome</keyword>
<comment type="catalytic activity">
    <reaction evidence="1">
        <text>O-phospho-L-seryl-[protein] + H2O = L-seryl-[protein] + phosphate</text>
        <dbReference type="Rhea" id="RHEA:20629"/>
        <dbReference type="Rhea" id="RHEA-COMP:9863"/>
        <dbReference type="Rhea" id="RHEA-COMP:11604"/>
        <dbReference type="ChEBI" id="CHEBI:15377"/>
        <dbReference type="ChEBI" id="CHEBI:29999"/>
        <dbReference type="ChEBI" id="CHEBI:43474"/>
        <dbReference type="ChEBI" id="CHEBI:83421"/>
        <dbReference type="EC" id="3.1.3.16"/>
    </reaction>
</comment>
<dbReference type="InterPro" id="IPR001932">
    <property type="entry name" value="PPM-type_phosphatase-like_dom"/>
</dbReference>
<name>A0A5E8BKU4_9ASCO</name>
<dbReference type="PROSITE" id="PS51746">
    <property type="entry name" value="PPM_2"/>
    <property type="match status" value="1"/>
</dbReference>
<evidence type="ECO:0000259" key="2">
    <source>
        <dbReference type="PROSITE" id="PS51746"/>
    </source>
</evidence>
<evidence type="ECO:0000256" key="1">
    <source>
        <dbReference type="RuleBase" id="RU366020"/>
    </source>
</evidence>
<dbReference type="Pfam" id="PF07228">
    <property type="entry name" value="SpoIIE"/>
    <property type="match status" value="1"/>
</dbReference>
<comment type="cofactor">
    <cofactor evidence="1">
        <name>Mn(2+)</name>
        <dbReference type="ChEBI" id="CHEBI:29035"/>
    </cofactor>
</comment>
<dbReference type="EMBL" id="CABVLU010000002">
    <property type="protein sequence ID" value="VVT49378.1"/>
    <property type="molecule type" value="Genomic_DNA"/>
</dbReference>
<keyword evidence="1" id="KW-0378">Hydrolase</keyword>
<keyword evidence="1" id="KW-0479">Metal-binding</keyword>
<dbReference type="GO" id="GO:0004722">
    <property type="term" value="F:protein serine/threonine phosphatase activity"/>
    <property type="evidence" value="ECO:0007669"/>
    <property type="project" value="UniProtKB-EC"/>
</dbReference>
<proteinExistence type="inferred from homology"/>
<organism evidence="3 4">
    <name type="scientific">Magnusiomyces paraingens</name>
    <dbReference type="NCBI Taxonomy" id="2606893"/>
    <lineage>
        <taxon>Eukaryota</taxon>
        <taxon>Fungi</taxon>
        <taxon>Dikarya</taxon>
        <taxon>Ascomycota</taxon>
        <taxon>Saccharomycotina</taxon>
        <taxon>Dipodascomycetes</taxon>
        <taxon>Dipodascales</taxon>
        <taxon>Dipodascaceae</taxon>
        <taxon>Magnusiomyces</taxon>
    </lineage>
</organism>
<dbReference type="Proteomes" id="UP000398389">
    <property type="component" value="Unassembled WGS sequence"/>
</dbReference>
<sequence length="558" mass="60691">MIRIVLRPCSQKQAFLRSLRPQLVRRLSTSHPTFINNNGHPPLPPLVPPHAHLLPPDPTAAVSQDLSQQHSSSLDRDLFLREQELHKLHSETLLPPIADPFDLSIHNQPQPDPFSAAEAAATAAAISSSPIHQPFTPSYEPVDHNTKLLDDSYNYDAMPFEELLEQFEQEPSPFQETHSSSSLGHTIVIQQQPAQEHSSPCLTPNRLFNHSCGLELSYAIGGYAYHTSKNPSRKTLMESLPDYLLSPLTGNYALLDNKTPISLGRGDHSCPESELQHLASINDVPVEAYDKVEVAGVTSLGCGEDSVVGSSQILALADGVSGWNLKTGGHAALWSRLILHKTLTHFVQLFNSTAPDLLAEKGAAPTPGSKLQSSNELHVSKALNQAFYETKDLLAAQQESGSSTIILAAMDTVDKELHIVHIGDSCIWIFRDRQVLYTVDHGLKTGCPKQLGTNSKAPPSEIDEPTTLRVQPDDIILMCSDGLSDNLFIGEITETLFKGFDRGGLQAAADDLIHLATDRSFDNFAVCPYQLNASPFSTGGGKSDDISVLVAQVVPTTV</sequence>
<comment type="catalytic activity">
    <reaction evidence="1">
        <text>O-phospho-L-threonyl-[protein] + H2O = L-threonyl-[protein] + phosphate</text>
        <dbReference type="Rhea" id="RHEA:47004"/>
        <dbReference type="Rhea" id="RHEA-COMP:11060"/>
        <dbReference type="Rhea" id="RHEA-COMP:11605"/>
        <dbReference type="ChEBI" id="CHEBI:15377"/>
        <dbReference type="ChEBI" id="CHEBI:30013"/>
        <dbReference type="ChEBI" id="CHEBI:43474"/>
        <dbReference type="ChEBI" id="CHEBI:61977"/>
        <dbReference type="EC" id="3.1.3.16"/>
    </reaction>
</comment>
<dbReference type="InterPro" id="IPR036457">
    <property type="entry name" value="PPM-type-like_dom_sf"/>
</dbReference>
<keyword evidence="1" id="KW-0460">Magnesium</keyword>
<keyword evidence="1" id="KW-0904">Protein phosphatase</keyword>
<feature type="domain" description="PPM-type phosphatase" evidence="2">
    <location>
        <begin position="288"/>
        <end position="553"/>
    </location>
</feature>
<dbReference type="Gene3D" id="3.60.40.10">
    <property type="entry name" value="PPM-type phosphatase domain"/>
    <property type="match status" value="1"/>
</dbReference>
<dbReference type="RefSeq" id="XP_031852851.1">
    <property type="nucleotide sequence ID" value="XM_031996960.1"/>
</dbReference>
<dbReference type="EC" id="3.1.3.16" evidence="1"/>
<dbReference type="PANTHER" id="PTHR12320">
    <property type="entry name" value="PROTEIN PHOSPHATASE 2C"/>
    <property type="match status" value="1"/>
</dbReference>